<dbReference type="PROSITE" id="PS00552">
    <property type="entry name" value="HTH_MERR_1"/>
    <property type="match status" value="1"/>
</dbReference>
<keyword evidence="8" id="KW-0804">Transcription</keyword>
<keyword evidence="7" id="KW-0238">DNA-binding</keyword>
<dbReference type="EMBL" id="APPK01000026">
    <property type="protein sequence ID" value="ENV22430.1"/>
    <property type="molecule type" value="Genomic_DNA"/>
</dbReference>
<organism evidence="10 11">
    <name type="scientific">Acinetobacter bereziniae NIPH 3</name>
    <dbReference type="NCBI Taxonomy" id="1217651"/>
    <lineage>
        <taxon>Bacteria</taxon>
        <taxon>Pseudomonadati</taxon>
        <taxon>Pseudomonadota</taxon>
        <taxon>Gammaproteobacteria</taxon>
        <taxon>Moraxellales</taxon>
        <taxon>Moraxellaceae</taxon>
        <taxon>Acinetobacter</taxon>
    </lineage>
</organism>
<reference evidence="10 11" key="1">
    <citation type="submission" date="2013-02" db="EMBL/GenBank/DDBJ databases">
        <title>The Genome Sequence of Acinetobacter bereziniae NIPH 3.</title>
        <authorList>
            <consortium name="The Broad Institute Genome Sequencing Platform"/>
            <consortium name="The Broad Institute Genome Sequencing Center for Infectious Disease"/>
            <person name="Cerqueira G."/>
            <person name="Feldgarden M."/>
            <person name="Courvalin P."/>
            <person name="Perichon B."/>
            <person name="Grillot-Courvalin C."/>
            <person name="Clermont D."/>
            <person name="Rocha E."/>
            <person name="Yoon E.-J."/>
            <person name="Nemec A."/>
            <person name="Walker B."/>
            <person name="Young S.K."/>
            <person name="Zeng Q."/>
            <person name="Gargeya S."/>
            <person name="Fitzgerald M."/>
            <person name="Haas B."/>
            <person name="Abouelleil A."/>
            <person name="Alvarado L."/>
            <person name="Arachchi H.M."/>
            <person name="Berlin A.M."/>
            <person name="Chapman S.B."/>
            <person name="Dewar J."/>
            <person name="Goldberg J."/>
            <person name="Griggs A."/>
            <person name="Gujja S."/>
            <person name="Hansen M."/>
            <person name="Howarth C."/>
            <person name="Imamovic A."/>
            <person name="Larimer J."/>
            <person name="McCowan C."/>
            <person name="Murphy C."/>
            <person name="Neiman D."/>
            <person name="Pearson M."/>
            <person name="Priest M."/>
            <person name="Roberts A."/>
            <person name="Saif S."/>
            <person name="Shea T."/>
            <person name="Sisk P."/>
            <person name="Sykes S."/>
            <person name="Wortman J."/>
            <person name="Nusbaum C."/>
            <person name="Birren B."/>
        </authorList>
    </citation>
    <scope>NUCLEOTIDE SEQUENCE [LARGE SCALE GENOMIC DNA]</scope>
    <source>
        <strain evidence="10 11">NIPH 3</strain>
    </source>
</reference>
<dbReference type="GO" id="GO:0006979">
    <property type="term" value="P:response to oxidative stress"/>
    <property type="evidence" value="ECO:0007669"/>
    <property type="project" value="InterPro"/>
</dbReference>
<proteinExistence type="predicted"/>
<dbReference type="AlphaFoldDB" id="N8YT46"/>
<dbReference type="PANTHER" id="PTHR30204">
    <property type="entry name" value="REDOX-CYCLING DRUG-SENSING TRANSCRIPTIONAL ACTIVATOR SOXR"/>
    <property type="match status" value="1"/>
</dbReference>
<keyword evidence="6" id="KW-0805">Transcription regulation</keyword>
<dbReference type="InterPro" id="IPR015358">
    <property type="entry name" value="Tscrpt_reg_MerR_DNA-bd"/>
</dbReference>
<dbReference type="Proteomes" id="UP000013270">
    <property type="component" value="Unassembled WGS sequence"/>
</dbReference>
<evidence type="ECO:0000259" key="9">
    <source>
        <dbReference type="PROSITE" id="PS50937"/>
    </source>
</evidence>
<keyword evidence="2" id="KW-0001">2Fe-2S</keyword>
<dbReference type="GO" id="GO:0003700">
    <property type="term" value="F:DNA-binding transcription factor activity"/>
    <property type="evidence" value="ECO:0007669"/>
    <property type="project" value="InterPro"/>
</dbReference>
<dbReference type="Pfam" id="PF00376">
    <property type="entry name" value="MerR"/>
    <property type="match status" value="1"/>
</dbReference>
<dbReference type="SMART" id="SM00422">
    <property type="entry name" value="HTH_MERR"/>
    <property type="match status" value="1"/>
</dbReference>
<dbReference type="SUPFAM" id="SSF46955">
    <property type="entry name" value="Putative DNA-binding domain"/>
    <property type="match status" value="1"/>
</dbReference>
<dbReference type="InterPro" id="IPR047057">
    <property type="entry name" value="MerR_fam"/>
</dbReference>
<dbReference type="HOGENOM" id="CLU_060077_5_1_6"/>
<evidence type="ECO:0000256" key="7">
    <source>
        <dbReference type="ARBA" id="ARBA00023125"/>
    </source>
</evidence>
<evidence type="ECO:0000256" key="2">
    <source>
        <dbReference type="ARBA" id="ARBA00022714"/>
    </source>
</evidence>
<feature type="domain" description="HTH merR-type" evidence="9">
    <location>
        <begin position="35"/>
        <end position="103"/>
    </location>
</feature>
<keyword evidence="5" id="KW-0411">Iron-sulfur</keyword>
<name>N8YT46_ACIBZ</name>
<evidence type="ECO:0000256" key="1">
    <source>
        <dbReference type="ARBA" id="ARBA00014474"/>
    </source>
</evidence>
<evidence type="ECO:0000256" key="4">
    <source>
        <dbReference type="ARBA" id="ARBA00023004"/>
    </source>
</evidence>
<evidence type="ECO:0000256" key="3">
    <source>
        <dbReference type="ARBA" id="ARBA00022723"/>
    </source>
</evidence>
<dbReference type="CDD" id="cd01110">
    <property type="entry name" value="HTH_SoxR"/>
    <property type="match status" value="1"/>
</dbReference>
<dbReference type="InterPro" id="IPR000551">
    <property type="entry name" value="MerR-type_HTH_dom"/>
</dbReference>
<dbReference type="PRINTS" id="PR00040">
    <property type="entry name" value="HTHMERR"/>
</dbReference>
<evidence type="ECO:0000313" key="11">
    <source>
        <dbReference type="Proteomes" id="UP000013270"/>
    </source>
</evidence>
<dbReference type="InterPro" id="IPR009061">
    <property type="entry name" value="DNA-bd_dom_put_sf"/>
</dbReference>
<dbReference type="InterPro" id="IPR010211">
    <property type="entry name" value="Redox-sen_tscrpt-act_SoxR"/>
</dbReference>
<sequence>MSRSIDKLIGLTYKTSSNVEEYCNGKDIKIDFDRMMTVGEVAKRSGVTVSTLHFYESKGLIKSIRTNGNQRRFPAIVLRYIGIIKVAQKVGISLEEIKTALSVYPIGSKLSAEQWSELSSRWRKDLDERIQKLTRLRDEMDWCIGCGCLSLKQCPLRNPEDVLGQEGSGPRILERVEP</sequence>
<dbReference type="PANTHER" id="PTHR30204:SF0">
    <property type="entry name" value="REDOX-SENSITIVE TRANSCRIPTIONAL ACTIVATOR SOXR"/>
    <property type="match status" value="1"/>
</dbReference>
<evidence type="ECO:0000256" key="6">
    <source>
        <dbReference type="ARBA" id="ARBA00023015"/>
    </source>
</evidence>
<evidence type="ECO:0000256" key="5">
    <source>
        <dbReference type="ARBA" id="ARBA00023014"/>
    </source>
</evidence>
<dbReference type="Gene3D" id="1.10.1660.10">
    <property type="match status" value="1"/>
</dbReference>
<dbReference type="GO" id="GO:0003677">
    <property type="term" value="F:DNA binding"/>
    <property type="evidence" value="ECO:0007669"/>
    <property type="project" value="UniProtKB-KW"/>
</dbReference>
<evidence type="ECO:0000256" key="8">
    <source>
        <dbReference type="ARBA" id="ARBA00023163"/>
    </source>
</evidence>
<dbReference type="PATRIC" id="fig|1217651.3.peg.1397"/>
<gene>
    <name evidence="10" type="ORF">F963_01424</name>
</gene>
<keyword evidence="3" id="KW-0479">Metal-binding</keyword>
<dbReference type="GO" id="GO:0046872">
    <property type="term" value="F:metal ion binding"/>
    <property type="evidence" value="ECO:0007669"/>
    <property type="project" value="UniProtKB-KW"/>
</dbReference>
<dbReference type="NCBIfam" id="TIGR01950">
    <property type="entry name" value="SoxR"/>
    <property type="match status" value="1"/>
</dbReference>
<accession>N8YT46</accession>
<dbReference type="Pfam" id="PF09278">
    <property type="entry name" value="MerR-DNA-bind"/>
    <property type="match status" value="1"/>
</dbReference>
<dbReference type="GO" id="GO:0051537">
    <property type="term" value="F:2 iron, 2 sulfur cluster binding"/>
    <property type="evidence" value="ECO:0007669"/>
    <property type="project" value="UniProtKB-KW"/>
</dbReference>
<evidence type="ECO:0000313" key="10">
    <source>
        <dbReference type="EMBL" id="ENV22430.1"/>
    </source>
</evidence>
<protein>
    <recommendedName>
        <fullName evidence="1">Redox-sensitive transcriptional activator SoxR</fullName>
    </recommendedName>
</protein>
<comment type="caution">
    <text evidence="10">The sequence shown here is derived from an EMBL/GenBank/DDBJ whole genome shotgun (WGS) entry which is preliminary data.</text>
</comment>
<dbReference type="PROSITE" id="PS50937">
    <property type="entry name" value="HTH_MERR_2"/>
    <property type="match status" value="1"/>
</dbReference>
<keyword evidence="4" id="KW-0408">Iron</keyword>